<evidence type="ECO:0000256" key="4">
    <source>
        <dbReference type="SAM" id="MobiDB-lite"/>
    </source>
</evidence>
<dbReference type="PANTHER" id="PTHR45875">
    <property type="entry name" value="METHYLTRANSFERASE N6AMT1"/>
    <property type="match status" value="1"/>
</dbReference>
<proteinExistence type="predicted"/>
<evidence type="ECO:0000256" key="1">
    <source>
        <dbReference type="ARBA" id="ARBA00022603"/>
    </source>
</evidence>
<reference evidence="6 7" key="1">
    <citation type="submission" date="2020-06" db="EMBL/GenBank/DDBJ databases">
        <title>Genome mining for natural products.</title>
        <authorList>
            <person name="Zhang B."/>
            <person name="Shi J."/>
            <person name="Ge H."/>
        </authorList>
    </citation>
    <scope>NUCLEOTIDE SEQUENCE [LARGE SCALE GENOMIC DNA]</scope>
    <source>
        <strain evidence="6 7">NA00687</strain>
    </source>
</reference>
<keyword evidence="7" id="KW-1185">Reference proteome</keyword>
<keyword evidence="1 6" id="KW-0489">Methyltransferase</keyword>
<gene>
    <name evidence="6" type="ORF">HUT08_28665</name>
</gene>
<dbReference type="NCBIfam" id="TIGR00537">
    <property type="entry name" value="hemK_rel_arch"/>
    <property type="match status" value="1"/>
</dbReference>
<evidence type="ECO:0000256" key="2">
    <source>
        <dbReference type="ARBA" id="ARBA00022679"/>
    </source>
</evidence>
<dbReference type="GO" id="GO:0032259">
    <property type="term" value="P:methylation"/>
    <property type="evidence" value="ECO:0007669"/>
    <property type="project" value="UniProtKB-KW"/>
</dbReference>
<dbReference type="AlphaFoldDB" id="A0A7H8NK21"/>
<evidence type="ECO:0000259" key="5">
    <source>
        <dbReference type="Pfam" id="PF05175"/>
    </source>
</evidence>
<evidence type="ECO:0000313" key="6">
    <source>
        <dbReference type="EMBL" id="QKW54843.1"/>
    </source>
</evidence>
<dbReference type="Gene3D" id="3.40.50.150">
    <property type="entry name" value="Vaccinia Virus protein VP39"/>
    <property type="match status" value="1"/>
</dbReference>
<accession>A0A7H8NK21</accession>
<keyword evidence="3" id="KW-0949">S-adenosyl-L-methionine</keyword>
<evidence type="ECO:0000256" key="3">
    <source>
        <dbReference type="ARBA" id="ARBA00022691"/>
    </source>
</evidence>
<dbReference type="PANTHER" id="PTHR45875:SF1">
    <property type="entry name" value="METHYLTRANSFERASE N6AMT1"/>
    <property type="match status" value="1"/>
</dbReference>
<dbReference type="InterPro" id="IPR004557">
    <property type="entry name" value="PrmC-related"/>
</dbReference>
<sequence length="229" mass="24888">MYGPQGDSLLLQEALHRASVPSGAHALDVCTGTGLIALTAARLGALRVRAVDTCYRAVLTARCNAWLNRLPVHVEHGDFRSCLTHRQRYDVITANPPYVPCPVDADHERGRARAWNAGLDGRRYLDQLCAMAPHLLTTEGMLLIVHSALCGPEQTLGLLGQAGLKASVVARRHQPFGPVLRARAEWLTERGLIERGQREEELVVIRADRVPPAPSPRSTGGAREHSGAP</sequence>
<feature type="region of interest" description="Disordered" evidence="4">
    <location>
        <begin position="207"/>
        <end position="229"/>
    </location>
</feature>
<dbReference type="InterPro" id="IPR007848">
    <property type="entry name" value="Small_mtfrase_dom"/>
</dbReference>
<dbReference type="InterPro" id="IPR029063">
    <property type="entry name" value="SAM-dependent_MTases_sf"/>
</dbReference>
<dbReference type="Pfam" id="PF05175">
    <property type="entry name" value="MTS"/>
    <property type="match status" value="1"/>
</dbReference>
<dbReference type="EMBL" id="CP054929">
    <property type="protein sequence ID" value="QKW54843.1"/>
    <property type="molecule type" value="Genomic_DNA"/>
</dbReference>
<protein>
    <submittedName>
        <fullName evidence="6">Methyltransferase</fullName>
    </submittedName>
</protein>
<dbReference type="GO" id="GO:0008276">
    <property type="term" value="F:protein methyltransferase activity"/>
    <property type="evidence" value="ECO:0007669"/>
    <property type="project" value="TreeGrafter"/>
</dbReference>
<keyword evidence="2 6" id="KW-0808">Transferase</keyword>
<dbReference type="SUPFAM" id="SSF53335">
    <property type="entry name" value="S-adenosyl-L-methionine-dependent methyltransferases"/>
    <property type="match status" value="1"/>
</dbReference>
<evidence type="ECO:0000313" key="7">
    <source>
        <dbReference type="Proteomes" id="UP000509303"/>
    </source>
</evidence>
<feature type="domain" description="Methyltransferase small" evidence="5">
    <location>
        <begin position="10"/>
        <end position="98"/>
    </location>
</feature>
<dbReference type="Proteomes" id="UP000509303">
    <property type="component" value="Chromosome"/>
</dbReference>
<organism evidence="6 7">
    <name type="scientific">Streptomyces buecherae</name>
    <dbReference type="NCBI Taxonomy" id="2763006"/>
    <lineage>
        <taxon>Bacteria</taxon>
        <taxon>Bacillati</taxon>
        <taxon>Actinomycetota</taxon>
        <taxon>Actinomycetes</taxon>
        <taxon>Kitasatosporales</taxon>
        <taxon>Streptomycetaceae</taxon>
        <taxon>Streptomyces</taxon>
    </lineage>
</organism>
<dbReference type="InterPro" id="IPR052190">
    <property type="entry name" value="Euk-Arch_PrmC-MTase"/>
</dbReference>
<dbReference type="GO" id="GO:0035657">
    <property type="term" value="C:eRF1 methyltransferase complex"/>
    <property type="evidence" value="ECO:0007669"/>
    <property type="project" value="TreeGrafter"/>
</dbReference>
<dbReference type="GO" id="GO:0008757">
    <property type="term" value="F:S-adenosylmethionine-dependent methyltransferase activity"/>
    <property type="evidence" value="ECO:0007669"/>
    <property type="project" value="TreeGrafter"/>
</dbReference>
<name>A0A7H8NK21_9ACTN</name>
<dbReference type="CDD" id="cd02440">
    <property type="entry name" value="AdoMet_MTases"/>
    <property type="match status" value="1"/>
</dbReference>